<organism evidence="2 3">
    <name type="scientific">Jaminaea rosea</name>
    <dbReference type="NCBI Taxonomy" id="1569628"/>
    <lineage>
        <taxon>Eukaryota</taxon>
        <taxon>Fungi</taxon>
        <taxon>Dikarya</taxon>
        <taxon>Basidiomycota</taxon>
        <taxon>Ustilaginomycotina</taxon>
        <taxon>Exobasidiomycetes</taxon>
        <taxon>Microstromatales</taxon>
        <taxon>Microstromatales incertae sedis</taxon>
        <taxon>Jaminaea</taxon>
    </lineage>
</organism>
<feature type="region of interest" description="Disordered" evidence="1">
    <location>
        <begin position="477"/>
        <end position="538"/>
    </location>
</feature>
<protein>
    <submittedName>
        <fullName evidence="2">Uncharacterized protein</fullName>
    </submittedName>
</protein>
<gene>
    <name evidence="2" type="ORF">BDZ90DRAFT_65374</name>
</gene>
<evidence type="ECO:0000256" key="1">
    <source>
        <dbReference type="SAM" id="MobiDB-lite"/>
    </source>
</evidence>
<feature type="compositionally biased region" description="Polar residues" evidence="1">
    <location>
        <begin position="482"/>
        <end position="492"/>
    </location>
</feature>
<evidence type="ECO:0000313" key="2">
    <source>
        <dbReference type="EMBL" id="PWN25881.1"/>
    </source>
</evidence>
<feature type="region of interest" description="Disordered" evidence="1">
    <location>
        <begin position="240"/>
        <end position="280"/>
    </location>
</feature>
<feature type="compositionally biased region" description="Pro residues" evidence="1">
    <location>
        <begin position="634"/>
        <end position="647"/>
    </location>
</feature>
<feature type="compositionally biased region" description="Basic and acidic residues" evidence="1">
    <location>
        <begin position="328"/>
        <end position="337"/>
    </location>
</feature>
<dbReference type="Proteomes" id="UP000245884">
    <property type="component" value="Unassembled WGS sequence"/>
</dbReference>
<dbReference type="RefSeq" id="XP_025360493.1">
    <property type="nucleotide sequence ID" value="XM_025509751.1"/>
</dbReference>
<feature type="compositionally biased region" description="Polar residues" evidence="1">
    <location>
        <begin position="297"/>
        <end position="312"/>
    </location>
</feature>
<evidence type="ECO:0000313" key="3">
    <source>
        <dbReference type="Proteomes" id="UP000245884"/>
    </source>
</evidence>
<feature type="compositionally biased region" description="Low complexity" evidence="1">
    <location>
        <begin position="715"/>
        <end position="726"/>
    </location>
</feature>
<sequence>MHLVVRQVELGRRLAAAAAVCLCTTRLDLDLGHAPAWMPNRPSDQLSSSPLSSPPSPPSSSSLIPFPRSHSPPPAQFVPEPRPSAAHQRPRTSVAAAAAAAAHPAPGLSLSATLFLFGLPVRRLMSLPASPPHLLPLELTAHGFVPASKTIASTSTSFSLPRTPWVGPPPGGATTAAAAAAATPTHIRLSLSPAAPAAAAKTRNTIVARRSHLTIPSRTTSLPTKRILTAVIRNHSRPFSANATTSHSHAAALAAAQRSTRPKNTVRPFSAPSPTFVRSTSPAHFMGAIVNASTKITTHRNQGTMTTSTTTRPVFPMPAPPRMFGKQDSAERPKSSKLDAVGDGPNVNRSAESPVDTPIYRKPPPPRPHYTGTSTSVDSKAERDLPTPPSPRSPSHHQPMFDSVSPSALYIVDKTMKGQGLPNLKFIIDGHSTSSTTGMAVYAWREVIERVCPKLIDEISDDGLLILEGDLTIPHPARALQHNRSTTTTATHNARRMSASSRTSARHPMPTPASVPLLSLPGTANTDNDIPKPDPIPRTQSISQAQVAALAELALNVELEAEAAKQRSPPRAISPSSTPGRKIRARLLSLRKVGGAGRHESGGSDSTERNDSAATKGVRRGSAWWDQLAHQPIVAPPPAPPPLPLPPLGRTHPGSERTQSAPKLSDPSSFSANGSGHSGVQEERKRSLSSLNSLRPKSLLSGAPRPRSSKVSGEGSRSLLKMSSSRRGSRSIHKEGEEGEQDAEEMEMGLIPRMGKVHGELVRVRGCDLETLRALIFYLCTNQVHFHPSATPTGPTPPSPPLSPLHGYTLSLQLSLPSLLHLSHTSLLSPPFLTPSTVLSHLLSPFAQRFPAIRREWLRYARQSWDEVRGSEGSKEVWRRLARGELEGSEGALMELMGGLGVGKGVGV</sequence>
<feature type="compositionally biased region" description="Polar residues" evidence="1">
    <location>
        <begin position="656"/>
        <end position="675"/>
    </location>
</feature>
<feature type="compositionally biased region" description="Low complexity" evidence="1">
    <location>
        <begin position="42"/>
        <end position="51"/>
    </location>
</feature>
<feature type="compositionally biased region" description="Pro residues" evidence="1">
    <location>
        <begin position="70"/>
        <end position="82"/>
    </location>
</feature>
<accession>A0A316UNE7</accession>
<proteinExistence type="predicted"/>
<feature type="region of interest" description="Disordered" evidence="1">
    <location>
        <begin position="632"/>
        <end position="744"/>
    </location>
</feature>
<feature type="compositionally biased region" description="Low complexity" evidence="1">
    <location>
        <begin position="240"/>
        <end position="256"/>
    </location>
</feature>
<dbReference type="EMBL" id="KZ819674">
    <property type="protein sequence ID" value="PWN25881.1"/>
    <property type="molecule type" value="Genomic_DNA"/>
</dbReference>
<name>A0A316UNE7_9BASI</name>
<keyword evidence="3" id="KW-1185">Reference proteome</keyword>
<feature type="compositionally biased region" description="Basic and acidic residues" evidence="1">
    <location>
        <begin position="597"/>
        <end position="611"/>
    </location>
</feature>
<feature type="region of interest" description="Disordered" evidence="1">
    <location>
        <begin position="40"/>
        <end position="98"/>
    </location>
</feature>
<feature type="region of interest" description="Disordered" evidence="1">
    <location>
        <begin position="561"/>
        <end position="620"/>
    </location>
</feature>
<dbReference type="STRING" id="1569628.A0A316UNE7"/>
<dbReference type="AlphaFoldDB" id="A0A316UNE7"/>
<feature type="compositionally biased region" description="Low complexity" evidence="1">
    <location>
        <begin position="688"/>
        <end position="701"/>
    </location>
</feature>
<feature type="compositionally biased region" description="Low complexity" evidence="1">
    <location>
        <begin position="59"/>
        <end position="69"/>
    </location>
</feature>
<reference evidence="2 3" key="1">
    <citation type="journal article" date="2018" name="Mol. Biol. Evol.">
        <title>Broad Genomic Sampling Reveals a Smut Pathogenic Ancestry of the Fungal Clade Ustilaginomycotina.</title>
        <authorList>
            <person name="Kijpornyongpan T."/>
            <person name="Mondo S.J."/>
            <person name="Barry K."/>
            <person name="Sandor L."/>
            <person name="Lee J."/>
            <person name="Lipzen A."/>
            <person name="Pangilinan J."/>
            <person name="LaButti K."/>
            <person name="Hainaut M."/>
            <person name="Henrissat B."/>
            <person name="Grigoriev I.V."/>
            <person name="Spatafora J.W."/>
            <person name="Aime M.C."/>
        </authorList>
    </citation>
    <scope>NUCLEOTIDE SEQUENCE [LARGE SCALE GENOMIC DNA]</scope>
    <source>
        <strain evidence="2 3">MCA 5214</strain>
    </source>
</reference>
<dbReference type="GeneID" id="37031574"/>
<feature type="region of interest" description="Disordered" evidence="1">
    <location>
        <begin position="297"/>
        <end position="402"/>
    </location>
</feature>